<dbReference type="Gene3D" id="3.60.15.10">
    <property type="entry name" value="Ribonuclease Z/Hydroxyacylglutathione hydrolase-like"/>
    <property type="match status" value="1"/>
</dbReference>
<dbReference type="PANTHER" id="PTHR15032:SF4">
    <property type="entry name" value="N-ACYL-PHOSPHATIDYLETHANOLAMINE-HYDROLYZING PHOSPHOLIPASE D"/>
    <property type="match status" value="1"/>
</dbReference>
<evidence type="ECO:0000259" key="2">
    <source>
        <dbReference type="Pfam" id="PF12706"/>
    </source>
</evidence>
<gene>
    <name evidence="3" type="ORF">M0L20_20820</name>
</gene>
<keyword evidence="1" id="KW-0732">Signal</keyword>
<evidence type="ECO:0000313" key="4">
    <source>
        <dbReference type="Proteomes" id="UP001202180"/>
    </source>
</evidence>
<evidence type="ECO:0000256" key="1">
    <source>
        <dbReference type="SAM" id="SignalP"/>
    </source>
</evidence>
<dbReference type="InterPro" id="IPR001279">
    <property type="entry name" value="Metallo-B-lactamas"/>
</dbReference>
<name>A0ABT0HQ74_9BACT</name>
<comment type="caution">
    <text evidence="3">The sequence shown here is derived from an EMBL/GenBank/DDBJ whole genome shotgun (WGS) entry which is preliminary data.</text>
</comment>
<organism evidence="3 4">
    <name type="scientific">Spirosoma liriopis</name>
    <dbReference type="NCBI Taxonomy" id="2937440"/>
    <lineage>
        <taxon>Bacteria</taxon>
        <taxon>Pseudomonadati</taxon>
        <taxon>Bacteroidota</taxon>
        <taxon>Cytophagia</taxon>
        <taxon>Cytophagales</taxon>
        <taxon>Cytophagaceae</taxon>
        <taxon>Spirosoma</taxon>
    </lineage>
</organism>
<feature type="signal peptide" evidence="1">
    <location>
        <begin position="1"/>
        <end position="20"/>
    </location>
</feature>
<proteinExistence type="predicted"/>
<keyword evidence="4" id="KW-1185">Reference proteome</keyword>
<dbReference type="Pfam" id="PF12706">
    <property type="entry name" value="Lactamase_B_2"/>
    <property type="match status" value="1"/>
</dbReference>
<dbReference type="EMBL" id="JALPRF010000003">
    <property type="protein sequence ID" value="MCK8494323.1"/>
    <property type="molecule type" value="Genomic_DNA"/>
</dbReference>
<dbReference type="PANTHER" id="PTHR15032">
    <property type="entry name" value="N-ACYL-PHOSPHATIDYLETHANOLAMINE-HYDROLYZING PHOSPHOLIPASE D"/>
    <property type="match status" value="1"/>
</dbReference>
<dbReference type="InterPro" id="IPR036866">
    <property type="entry name" value="RibonucZ/Hydroxyglut_hydro"/>
</dbReference>
<evidence type="ECO:0000313" key="3">
    <source>
        <dbReference type="EMBL" id="MCK8494323.1"/>
    </source>
</evidence>
<feature type="domain" description="Metallo-beta-lactamase" evidence="2">
    <location>
        <begin position="100"/>
        <end position="302"/>
    </location>
</feature>
<feature type="chain" id="PRO_5045877591" evidence="1">
    <location>
        <begin position="21"/>
        <end position="346"/>
    </location>
</feature>
<protein>
    <submittedName>
        <fullName evidence="3">MBL fold metallo-hydrolase</fullName>
    </submittedName>
</protein>
<dbReference type="RefSeq" id="WP_232558526.1">
    <property type="nucleotide sequence ID" value="NZ_JALPRF010000003.1"/>
</dbReference>
<dbReference type="Proteomes" id="UP001202180">
    <property type="component" value="Unassembled WGS sequence"/>
</dbReference>
<reference evidence="3 4" key="1">
    <citation type="submission" date="2022-04" db="EMBL/GenBank/DDBJ databases">
        <title>Spirosoma sp. strain RP8 genome sequencing and assembly.</title>
        <authorList>
            <person name="Jung Y."/>
        </authorList>
    </citation>
    <scope>NUCLEOTIDE SEQUENCE [LARGE SCALE GENOMIC DNA]</scope>
    <source>
        <strain evidence="3 4">RP8</strain>
    </source>
</reference>
<dbReference type="SUPFAM" id="SSF56281">
    <property type="entry name" value="Metallo-hydrolase/oxidoreductase"/>
    <property type="match status" value="1"/>
</dbReference>
<accession>A0ABT0HQ74</accession>
<dbReference type="PROSITE" id="PS51257">
    <property type="entry name" value="PROKAR_LIPOPROTEIN"/>
    <property type="match status" value="1"/>
</dbReference>
<sequence length="346" mass="38799">MIRSRFILFLWLLSALTACAPHYKGPVTDHFNGKKFVNPNMPERTSGGVLKWLLHRDKGPWPEQPDAFVGPRPATRVEGDSLVVTFVNHSTFLLQTNGLNILTDPVWSKRVGPTSWLGVKRKRPPGLRFDELPPIDVVLLSHNHYDHLDLPTLKKLVKAHNPLFVTPLGVSYLPKSVDGRTTRELDWNDTLRVNDNLQLTCVQAQHFSNRGMGDRDETLWCGYLLHTGFGTVYFCGDSGYGPHFKRIGEQASRSSTGPIKVALLPIGSYRPEWFMAPVHVSPAGAVQALLDTKAQQAVGIHFGTFQQGDDGLYEPANDLRKALQEKHIPENQFLVPQEGRAITFKR</sequence>